<protein>
    <submittedName>
        <fullName evidence="10">Murein biosynthesis integral membrane protein MurJ</fullName>
    </submittedName>
</protein>
<evidence type="ECO:0000256" key="3">
    <source>
        <dbReference type="ARBA" id="ARBA00022692"/>
    </source>
</evidence>
<feature type="transmembrane region" description="Helical" evidence="9">
    <location>
        <begin position="280"/>
        <end position="301"/>
    </location>
</feature>
<evidence type="ECO:0000256" key="8">
    <source>
        <dbReference type="SAM" id="MobiDB-lite"/>
    </source>
</evidence>
<feature type="transmembrane region" description="Helical" evidence="9">
    <location>
        <begin position="206"/>
        <end position="226"/>
    </location>
</feature>
<keyword evidence="11" id="KW-1185">Reference proteome</keyword>
<evidence type="ECO:0000256" key="9">
    <source>
        <dbReference type="SAM" id="Phobius"/>
    </source>
</evidence>
<feature type="transmembrane region" description="Helical" evidence="9">
    <location>
        <begin position="471"/>
        <end position="494"/>
    </location>
</feature>
<feature type="compositionally biased region" description="Low complexity" evidence="8">
    <location>
        <begin position="26"/>
        <end position="47"/>
    </location>
</feature>
<comment type="subcellular location">
    <subcellularLocation>
        <location evidence="1">Cell membrane</location>
        <topology evidence="1">Multi-pass membrane protein</topology>
    </subcellularLocation>
</comment>
<accession>A0ABW2FTL1</accession>
<keyword evidence="4" id="KW-0133">Cell shape</keyword>
<reference evidence="11" key="1">
    <citation type="journal article" date="2019" name="Int. J. Syst. Evol. Microbiol.">
        <title>The Global Catalogue of Microorganisms (GCM) 10K type strain sequencing project: providing services to taxonomists for standard genome sequencing and annotation.</title>
        <authorList>
            <consortium name="The Broad Institute Genomics Platform"/>
            <consortium name="The Broad Institute Genome Sequencing Center for Infectious Disease"/>
            <person name="Wu L."/>
            <person name="Ma J."/>
        </authorList>
    </citation>
    <scope>NUCLEOTIDE SEQUENCE [LARGE SCALE GENOMIC DNA]</scope>
    <source>
        <strain evidence="11">CGMCC 1.12859</strain>
    </source>
</reference>
<dbReference type="EMBL" id="JBHTAJ010000021">
    <property type="protein sequence ID" value="MFC7180609.1"/>
    <property type="molecule type" value="Genomic_DNA"/>
</dbReference>
<dbReference type="Pfam" id="PF03023">
    <property type="entry name" value="MurJ"/>
    <property type="match status" value="1"/>
</dbReference>
<evidence type="ECO:0000256" key="5">
    <source>
        <dbReference type="ARBA" id="ARBA00022984"/>
    </source>
</evidence>
<feature type="transmembrane region" description="Helical" evidence="9">
    <location>
        <begin position="527"/>
        <end position="549"/>
    </location>
</feature>
<dbReference type="Proteomes" id="UP001596435">
    <property type="component" value="Unassembled WGS sequence"/>
</dbReference>
<evidence type="ECO:0000313" key="11">
    <source>
        <dbReference type="Proteomes" id="UP001596435"/>
    </source>
</evidence>
<feature type="transmembrane region" description="Helical" evidence="9">
    <location>
        <begin position="130"/>
        <end position="151"/>
    </location>
</feature>
<evidence type="ECO:0000313" key="10">
    <source>
        <dbReference type="EMBL" id="MFC7180609.1"/>
    </source>
</evidence>
<dbReference type="InterPro" id="IPR004268">
    <property type="entry name" value="MurJ"/>
</dbReference>
<dbReference type="InterPro" id="IPR051050">
    <property type="entry name" value="Lipid_II_flippase_MurJ/MviN"/>
</dbReference>
<name>A0ABW2FTL1_9ACTN</name>
<keyword evidence="2" id="KW-1003">Cell membrane</keyword>
<feature type="transmembrane region" description="Helical" evidence="9">
    <location>
        <begin position="171"/>
        <end position="194"/>
    </location>
</feature>
<dbReference type="PANTHER" id="PTHR47019">
    <property type="entry name" value="LIPID II FLIPPASE MURJ"/>
    <property type="match status" value="1"/>
</dbReference>
<dbReference type="PANTHER" id="PTHR47019:SF1">
    <property type="entry name" value="LIPID II FLIPPASE MURJ"/>
    <property type="match status" value="1"/>
</dbReference>
<dbReference type="RefSeq" id="WP_345705067.1">
    <property type="nucleotide sequence ID" value="NZ_BAABKV010000001.1"/>
</dbReference>
<evidence type="ECO:0000256" key="2">
    <source>
        <dbReference type="ARBA" id="ARBA00022475"/>
    </source>
</evidence>
<evidence type="ECO:0000256" key="4">
    <source>
        <dbReference type="ARBA" id="ARBA00022960"/>
    </source>
</evidence>
<feature type="transmembrane region" description="Helical" evidence="9">
    <location>
        <begin position="370"/>
        <end position="390"/>
    </location>
</feature>
<gene>
    <name evidence="10" type="primary">murJ</name>
    <name evidence="10" type="ORF">ACFQMG_13700</name>
</gene>
<keyword evidence="3 9" id="KW-0812">Transmembrane</keyword>
<feature type="transmembrane region" description="Helical" evidence="9">
    <location>
        <begin position="444"/>
        <end position="465"/>
    </location>
</feature>
<feature type="transmembrane region" description="Helical" evidence="9">
    <location>
        <begin position="561"/>
        <end position="582"/>
    </location>
</feature>
<keyword evidence="7 9" id="KW-0472">Membrane</keyword>
<evidence type="ECO:0000256" key="7">
    <source>
        <dbReference type="ARBA" id="ARBA00023136"/>
    </source>
</evidence>
<organism evidence="10 11">
    <name type="scientific">Kitasatospora paranensis</name>
    <dbReference type="NCBI Taxonomy" id="258053"/>
    <lineage>
        <taxon>Bacteria</taxon>
        <taxon>Bacillati</taxon>
        <taxon>Actinomycetota</taxon>
        <taxon>Actinomycetes</taxon>
        <taxon>Kitasatosporales</taxon>
        <taxon>Streptomycetaceae</taxon>
        <taxon>Kitasatospora</taxon>
    </lineage>
</organism>
<dbReference type="NCBIfam" id="TIGR01695">
    <property type="entry name" value="murJ_mviN"/>
    <property type="match status" value="1"/>
</dbReference>
<sequence>MDTHATAGAADPHDSTDPPTVPLRIPAPRQEAAAATPTAPAEPAASPGRNGMVMALGTTASRALGFVRNSAVAAALGVHDVGDPFNLGNSVPNTIYQMLIGGVLASVFVPELVRAAQTHRDGGAAYTDRLLTISGIALLVLTAGAVAAAPFLVDVYSPYGPGPERDLTIAFARYCLPQVFFYGVFNLLGQILAARDRFAAMMWAPVLNNVVSIGVFGLYIGVGYHAEHADGVTPGATALLGVGSTLGIVVQALALVPSIRRSGYRWRPRFDWRGTGLGRPIRSAGWALLLVVATQVSWAVISRLSADAGHRAELAHLPDAVGIASYTNAYAFFVIPQGIITISLVTAVLPRMSRAATAGRYRAIGTDLAGVLRSSAAPVVTATVLFLALAPQISAVAYRHSQVHAGDARVIAETLVAFAIGIPAFCAQYALARGFYALGDARTPFWLTLLTTATNAGLAGAAYLTLPLRQIIVGMALGQSAACLLGVAVTGVVLGRRLRAAVAANGQDATARGPRGRIRSGLDGGGVTLLHGAIGLACLPGALAGHWAAGRIGTALGDGTAGNLAGLAAGSAAVLISLFLFARPLGAGPAVAPLARRLRIRYPA</sequence>
<keyword evidence="6 9" id="KW-1133">Transmembrane helix</keyword>
<feature type="region of interest" description="Disordered" evidence="8">
    <location>
        <begin position="1"/>
        <end position="50"/>
    </location>
</feature>
<keyword evidence="5" id="KW-0573">Peptidoglycan synthesis</keyword>
<proteinExistence type="predicted"/>
<feature type="transmembrane region" description="Helical" evidence="9">
    <location>
        <begin position="329"/>
        <end position="349"/>
    </location>
</feature>
<evidence type="ECO:0000256" key="6">
    <source>
        <dbReference type="ARBA" id="ARBA00022989"/>
    </source>
</evidence>
<feature type="transmembrane region" description="Helical" evidence="9">
    <location>
        <begin position="238"/>
        <end position="259"/>
    </location>
</feature>
<feature type="transmembrane region" description="Helical" evidence="9">
    <location>
        <begin position="410"/>
        <end position="432"/>
    </location>
</feature>
<dbReference type="CDD" id="cd13123">
    <property type="entry name" value="MATE_MurJ_like"/>
    <property type="match status" value="1"/>
</dbReference>
<evidence type="ECO:0000256" key="1">
    <source>
        <dbReference type="ARBA" id="ARBA00004651"/>
    </source>
</evidence>
<comment type="caution">
    <text evidence="10">The sequence shown here is derived from an EMBL/GenBank/DDBJ whole genome shotgun (WGS) entry which is preliminary data.</text>
</comment>
<dbReference type="PRINTS" id="PR01806">
    <property type="entry name" value="VIRFACTRMVIN"/>
</dbReference>